<evidence type="ECO:0000313" key="4">
    <source>
        <dbReference type="EMBL" id="MFA9480076.1"/>
    </source>
</evidence>
<feature type="transmembrane region" description="Helical" evidence="3">
    <location>
        <begin position="12"/>
        <end position="38"/>
    </location>
</feature>
<dbReference type="Proteomes" id="UP001575105">
    <property type="component" value="Unassembled WGS sequence"/>
</dbReference>
<sequence length="848" mass="92835">MPNSVTSARQQGGVQLGVIVVMTVLALGVLISGIWFFASPDEQAERPRSDDEHVTTPVSNTRPAAAAPVDTGRSLALDAFQSARAEHPTLEPEVSKIVYSRFPYGTKLIDEDGMEWDLTYHSGEHAALVISPDHDRALFTYPHDEADGLWVLGLDPGTGARHLWAGSQGSWSPDGQSVVYQRDGHIYRRPLDGGEAQRVSPAGVEDAAWPIFSPNGDSILFVAGADESDKRALHVVPAQGGSEARVLVSGEIYSRPAWSPDGQQIAYQDGARIALTDPRGESVRYLTAEGGFHAFPVWSQDGHGVAYNHAPRPEGPWRLRAVDVAGAHRSVLLEVAEEQFTGAPSRQEDMDAGAGIVWSSGAGHKIGRAPGVHYAVDDDQATLSLSADLKLALRSERAEVLANAMTADHHVTLALRSDDVVSIQADAAKLVVPDRLGDDLIIEIDDLTDEPMDLSHARYVLAMLNDGKGVAVFCVPEGGMVARKAADDERDGTRLELTGGGMAHVGMLSAGEATWTLGSDDWEPTFDAVWRIVGSDGSDGSGVQAWMAGFGEGETDDERKAMFDKIHGSEGRSALIYPFERTSQTPIHLVTVSDVLTQAMGVASADRILQREAVARYHEPERWTTFPTVDKTLDFFHRLYISPSVMAGGFHADVPDDLVNWSEDLKVLLRWKDERIEAYAAFASNFEQASLADGKFDAHREKLSELASARDEMTPQDELNRWADRMKSGELNRSDVRGSFLPKMREAAEQRQTLLHDFRQAVRRLRTDVNLAMTSPPSEDERSALLAVQQQTAELLGRRIIAEADWRGELVVRRYTDIAPATVLAGSLRHGNVQRPNVTRHDRTPRMW</sequence>
<evidence type="ECO:0000256" key="1">
    <source>
        <dbReference type="ARBA" id="ARBA00009820"/>
    </source>
</evidence>
<dbReference type="InterPro" id="IPR011659">
    <property type="entry name" value="WD40"/>
</dbReference>
<dbReference type="PANTHER" id="PTHR36842">
    <property type="entry name" value="PROTEIN TOLB HOMOLOG"/>
    <property type="match status" value="1"/>
</dbReference>
<comment type="caution">
    <text evidence="4">The sequence shown here is derived from an EMBL/GenBank/DDBJ whole genome shotgun (WGS) entry which is preliminary data.</text>
</comment>
<feature type="compositionally biased region" description="Basic and acidic residues" evidence="2">
    <location>
        <begin position="45"/>
        <end position="54"/>
    </location>
</feature>
<dbReference type="PANTHER" id="PTHR36842:SF1">
    <property type="entry name" value="PROTEIN TOLB"/>
    <property type="match status" value="1"/>
</dbReference>
<feature type="region of interest" description="Disordered" evidence="2">
    <location>
        <begin position="45"/>
        <end position="67"/>
    </location>
</feature>
<dbReference type="SUPFAM" id="SSF69304">
    <property type="entry name" value="Tricorn protease N-terminal domain"/>
    <property type="match status" value="1"/>
</dbReference>
<accession>A0ABV4U901</accession>
<keyword evidence="5" id="KW-1185">Reference proteome</keyword>
<dbReference type="EMBL" id="JBGUBD010000015">
    <property type="protein sequence ID" value="MFA9480076.1"/>
    <property type="molecule type" value="Genomic_DNA"/>
</dbReference>
<reference evidence="4 5" key="1">
    <citation type="submission" date="2024-08" db="EMBL/GenBank/DDBJ databases">
        <title>Whole-genome sequencing of halo(alkali)philic microorganisms from hypersaline lakes.</title>
        <authorList>
            <person name="Sorokin D.Y."/>
            <person name="Merkel A.Y."/>
            <person name="Messina E."/>
            <person name="Yakimov M."/>
        </authorList>
    </citation>
    <scope>NUCLEOTIDE SEQUENCE [LARGE SCALE GENOMIC DNA]</scope>
    <source>
        <strain evidence="4 5">AB-hyl4</strain>
    </source>
</reference>
<dbReference type="InterPro" id="IPR011042">
    <property type="entry name" value="6-blade_b-propeller_TolB-like"/>
</dbReference>
<keyword evidence="3" id="KW-0812">Transmembrane</keyword>
<protein>
    <submittedName>
        <fullName evidence="4">TolB family protein</fullName>
    </submittedName>
</protein>
<comment type="similarity">
    <text evidence="1">Belongs to the TolB family.</text>
</comment>
<keyword evidence="3" id="KW-0472">Membrane</keyword>
<dbReference type="RefSeq" id="WP_425347001.1">
    <property type="nucleotide sequence ID" value="NZ_JBGUBD010000015.1"/>
</dbReference>
<evidence type="ECO:0000256" key="3">
    <source>
        <dbReference type="SAM" id="Phobius"/>
    </source>
</evidence>
<organism evidence="4 5">
    <name type="scientific">Natronomicrosphaera hydrolytica</name>
    <dbReference type="NCBI Taxonomy" id="3242702"/>
    <lineage>
        <taxon>Bacteria</taxon>
        <taxon>Pseudomonadati</taxon>
        <taxon>Planctomycetota</taxon>
        <taxon>Phycisphaerae</taxon>
        <taxon>Phycisphaerales</taxon>
        <taxon>Phycisphaeraceae</taxon>
        <taxon>Natronomicrosphaera</taxon>
    </lineage>
</organism>
<dbReference type="Pfam" id="PF07676">
    <property type="entry name" value="PD40"/>
    <property type="match status" value="3"/>
</dbReference>
<evidence type="ECO:0000256" key="2">
    <source>
        <dbReference type="SAM" id="MobiDB-lite"/>
    </source>
</evidence>
<dbReference type="Gene3D" id="2.120.10.30">
    <property type="entry name" value="TolB, C-terminal domain"/>
    <property type="match status" value="2"/>
</dbReference>
<gene>
    <name evidence="4" type="ORF">ACERK3_17515</name>
</gene>
<proteinExistence type="inferred from homology"/>
<keyword evidence="3" id="KW-1133">Transmembrane helix</keyword>
<name>A0ABV4U901_9BACT</name>
<evidence type="ECO:0000313" key="5">
    <source>
        <dbReference type="Proteomes" id="UP001575105"/>
    </source>
</evidence>